<reference evidence="2 3" key="1">
    <citation type="submission" date="2013-12" db="EMBL/GenBank/DDBJ databases">
        <title>Draft genome of the parsitic nematode Ancylostoma duodenale.</title>
        <authorList>
            <person name="Mitreva M."/>
        </authorList>
    </citation>
    <scope>NUCLEOTIDE SEQUENCE [LARGE SCALE GENOMIC DNA]</scope>
    <source>
        <strain evidence="2 3">Zhejiang</strain>
    </source>
</reference>
<feature type="domain" description="CHD C-terminal 2" evidence="1">
    <location>
        <begin position="26"/>
        <end position="113"/>
    </location>
</feature>
<dbReference type="EMBL" id="KN747468">
    <property type="protein sequence ID" value="KIH51153.1"/>
    <property type="molecule type" value="Genomic_DNA"/>
</dbReference>
<proteinExistence type="predicted"/>
<evidence type="ECO:0000259" key="1">
    <source>
        <dbReference type="Pfam" id="PF08074"/>
    </source>
</evidence>
<evidence type="ECO:0000313" key="3">
    <source>
        <dbReference type="Proteomes" id="UP000054047"/>
    </source>
</evidence>
<name>A0A0C2C4D2_9BILA</name>
<accession>A0A0C2C4D2</accession>
<dbReference type="Pfam" id="PF08074">
    <property type="entry name" value="CHDCT2"/>
    <property type="match status" value="1"/>
</dbReference>
<gene>
    <name evidence="2" type="ORF">ANCDUO_18762</name>
</gene>
<dbReference type="InterPro" id="IPR012957">
    <property type="entry name" value="CHD_C2"/>
</dbReference>
<dbReference type="AlphaFoldDB" id="A0A0C2C4D2"/>
<organism evidence="2 3">
    <name type="scientific">Ancylostoma duodenale</name>
    <dbReference type="NCBI Taxonomy" id="51022"/>
    <lineage>
        <taxon>Eukaryota</taxon>
        <taxon>Metazoa</taxon>
        <taxon>Ecdysozoa</taxon>
        <taxon>Nematoda</taxon>
        <taxon>Chromadorea</taxon>
        <taxon>Rhabditida</taxon>
        <taxon>Rhabditina</taxon>
        <taxon>Rhabditomorpha</taxon>
        <taxon>Strongyloidea</taxon>
        <taxon>Ancylostomatidae</taxon>
        <taxon>Ancylostomatinae</taxon>
        <taxon>Ancylostoma</taxon>
    </lineage>
</organism>
<keyword evidence="3" id="KW-1185">Reference proteome</keyword>
<sequence>LGSIASDLTGEGSVIVCAHERPRERSRLRLLEQALVIEELLRRAAYVNLQNCATDCTAQLAQRFADIGNVADFHANVAKDSAANNRYANAVLHRVLKQLEELLSDMKADVSRLPAT</sequence>
<protein>
    <submittedName>
        <fullName evidence="2">CHDCT2 domain protein</fullName>
    </submittedName>
</protein>
<dbReference type="OrthoDB" id="5842317at2759"/>
<feature type="non-terminal residue" evidence="2">
    <location>
        <position position="1"/>
    </location>
</feature>
<dbReference type="Proteomes" id="UP000054047">
    <property type="component" value="Unassembled WGS sequence"/>
</dbReference>
<evidence type="ECO:0000313" key="2">
    <source>
        <dbReference type="EMBL" id="KIH51153.1"/>
    </source>
</evidence>